<keyword evidence="9 11" id="KW-0408">Iron</keyword>
<evidence type="ECO:0000256" key="2">
    <source>
        <dbReference type="ARBA" id="ARBA00002974"/>
    </source>
</evidence>
<dbReference type="InterPro" id="IPR018028">
    <property type="entry name" value="Catalase"/>
</dbReference>
<evidence type="ECO:0000256" key="1">
    <source>
        <dbReference type="ARBA" id="ARBA00001971"/>
    </source>
</evidence>
<dbReference type="InterPro" id="IPR020835">
    <property type="entry name" value="Catalase_sf"/>
</dbReference>
<dbReference type="InterPro" id="IPR010582">
    <property type="entry name" value="Catalase_immune_responsive"/>
</dbReference>
<evidence type="ECO:0000256" key="12">
    <source>
        <dbReference type="SAM" id="MobiDB-lite"/>
    </source>
</evidence>
<evidence type="ECO:0000256" key="11">
    <source>
        <dbReference type="PIRNR" id="PIRNR038927"/>
    </source>
</evidence>
<evidence type="ECO:0000256" key="6">
    <source>
        <dbReference type="ARBA" id="ARBA00022617"/>
    </source>
</evidence>
<keyword evidence="6 11" id="KW-0349">Heme</keyword>
<feature type="region of interest" description="Disordered" evidence="12">
    <location>
        <begin position="1"/>
        <end position="53"/>
    </location>
</feature>
<dbReference type="PIRSF" id="PIRSF038927">
    <property type="entry name" value="Catalase_clade2"/>
    <property type="match status" value="1"/>
</dbReference>
<keyword evidence="15" id="KW-1185">Reference proteome</keyword>
<evidence type="ECO:0000259" key="13">
    <source>
        <dbReference type="SMART" id="SM01060"/>
    </source>
</evidence>
<dbReference type="SMART" id="SM01060">
    <property type="entry name" value="Catalase"/>
    <property type="match status" value="1"/>
</dbReference>
<keyword evidence="5 11" id="KW-0575">Peroxidase</keyword>
<comment type="similarity">
    <text evidence="3">Belongs to the catalase family. HPII subfamily.</text>
</comment>
<name>A0ABS1JSS2_9BURK</name>
<gene>
    <name evidence="14" type="ORF">JI746_19045</name>
</gene>
<evidence type="ECO:0000256" key="8">
    <source>
        <dbReference type="ARBA" id="ARBA00023002"/>
    </source>
</evidence>
<evidence type="ECO:0000256" key="5">
    <source>
        <dbReference type="ARBA" id="ARBA00022559"/>
    </source>
</evidence>
<dbReference type="RefSeq" id="WP_201691835.1">
    <property type="nucleotide sequence ID" value="NZ_JAEQND010000010.1"/>
</dbReference>
<dbReference type="SUPFAM" id="SSF56634">
    <property type="entry name" value="Heme-dependent catalase-like"/>
    <property type="match status" value="1"/>
</dbReference>
<comment type="catalytic activity">
    <reaction evidence="11">
        <text>2 H2O2 = O2 + 2 H2O</text>
        <dbReference type="Rhea" id="RHEA:20309"/>
        <dbReference type="ChEBI" id="CHEBI:15377"/>
        <dbReference type="ChEBI" id="CHEBI:15379"/>
        <dbReference type="ChEBI" id="CHEBI:16240"/>
        <dbReference type="EC" id="1.11.1.6"/>
    </reaction>
</comment>
<evidence type="ECO:0000256" key="10">
    <source>
        <dbReference type="ARBA" id="ARBA00023324"/>
    </source>
</evidence>
<feature type="domain" description="Catalase core" evidence="13">
    <location>
        <begin position="37"/>
        <end position="425"/>
    </location>
</feature>
<dbReference type="Pfam" id="PF06628">
    <property type="entry name" value="Catalase-rel"/>
    <property type="match status" value="1"/>
</dbReference>
<dbReference type="CDD" id="cd03132">
    <property type="entry name" value="GATase1_catalase"/>
    <property type="match status" value="1"/>
</dbReference>
<proteinExistence type="inferred from homology"/>
<dbReference type="GO" id="GO:0004096">
    <property type="term" value="F:catalase activity"/>
    <property type="evidence" value="ECO:0007669"/>
    <property type="project" value="UniProtKB-EC"/>
</dbReference>
<dbReference type="PROSITE" id="PS00437">
    <property type="entry name" value="CATALASE_1"/>
    <property type="match status" value="1"/>
</dbReference>
<dbReference type="InterPro" id="IPR002226">
    <property type="entry name" value="Catalase_haem_BS"/>
</dbReference>
<dbReference type="PANTHER" id="PTHR42821:SF1">
    <property type="entry name" value="CATALASE-B"/>
    <property type="match status" value="1"/>
</dbReference>
<dbReference type="SUPFAM" id="SSF52317">
    <property type="entry name" value="Class I glutamine amidotransferase-like"/>
    <property type="match status" value="1"/>
</dbReference>
<dbReference type="InterPro" id="IPR043156">
    <property type="entry name" value="Catalase_clade2_helical"/>
</dbReference>
<dbReference type="InterPro" id="IPR029062">
    <property type="entry name" value="Class_I_gatase-like"/>
</dbReference>
<evidence type="ECO:0000313" key="15">
    <source>
        <dbReference type="Proteomes" id="UP000622707"/>
    </source>
</evidence>
<keyword evidence="8 11" id="KW-0560">Oxidoreductase</keyword>
<dbReference type="InterPro" id="IPR024712">
    <property type="entry name" value="Catalase_clade2"/>
</dbReference>
<organism evidence="14 15">
    <name type="scientific">Ramlibacter alkalitolerans</name>
    <dbReference type="NCBI Taxonomy" id="2039631"/>
    <lineage>
        <taxon>Bacteria</taxon>
        <taxon>Pseudomonadati</taxon>
        <taxon>Pseudomonadota</taxon>
        <taxon>Betaproteobacteria</taxon>
        <taxon>Burkholderiales</taxon>
        <taxon>Comamonadaceae</taxon>
        <taxon>Ramlibacter</taxon>
    </lineage>
</organism>
<dbReference type="Pfam" id="PF18011">
    <property type="entry name" value="Catalase_C"/>
    <property type="match status" value="1"/>
</dbReference>
<feature type="compositionally biased region" description="Polar residues" evidence="12">
    <location>
        <begin position="31"/>
        <end position="41"/>
    </location>
</feature>
<reference evidence="14 15" key="1">
    <citation type="journal article" date="2017" name="Int. J. Syst. Evol. Microbiol.">
        <title>Ramlibacter alkalitolerans sp. nov., alkali-tolerant bacterium isolated from soil of ginseng.</title>
        <authorList>
            <person name="Lee D.H."/>
            <person name="Cha C.J."/>
        </authorList>
    </citation>
    <scope>NUCLEOTIDE SEQUENCE [LARGE SCALE GENOMIC DNA]</scope>
    <source>
        <strain evidence="14 15">KACC 19305</strain>
    </source>
</reference>
<dbReference type="CDD" id="cd08155">
    <property type="entry name" value="catalase_clade_2"/>
    <property type="match status" value="1"/>
</dbReference>
<dbReference type="InterPro" id="IPR011614">
    <property type="entry name" value="Catalase_core"/>
</dbReference>
<evidence type="ECO:0000256" key="4">
    <source>
        <dbReference type="ARBA" id="ARBA00012314"/>
    </source>
</evidence>
<dbReference type="Gene3D" id="1.20.1370.20">
    <property type="match status" value="1"/>
</dbReference>
<dbReference type="Gene3D" id="3.40.50.880">
    <property type="match status" value="1"/>
</dbReference>
<dbReference type="EMBL" id="JAEQND010000010">
    <property type="protein sequence ID" value="MBL0427221.1"/>
    <property type="molecule type" value="Genomic_DNA"/>
</dbReference>
<comment type="cofactor">
    <cofactor evidence="1 11">
        <name>heme</name>
        <dbReference type="ChEBI" id="CHEBI:30413"/>
    </cofactor>
</comment>
<comment type="caution">
    <text evidence="14">The sequence shown here is derived from an EMBL/GenBank/DDBJ whole genome shotgun (WGS) entry which is preliminary data.</text>
</comment>
<sequence length="718" mass="79372">MASSRTEGSRKSKAGDPVANRQKQLEAFTQGPENQLTTNQGVPLPDNHNSLKAGVRGPGLLEDFILREKLTHFDHERIPERVVYARGAAAHGYFELTRPLVEYTKADFLQEHGSRTPVFVRFSTVIGARGSADTVRDVRGFAVKFYTREGNYDLVGNNMPVFFIQDAMKFPDLVHAIKPEPHHDMPQASSAHDTFWDFISLMPESAHMLMWLMSDRALPRSYRMMEGFGVHTFRFVNARGASHFVKFHWRPKLGKHALAWDEAQKIAGKDPDFHRRDLWEAIDRGDFPEWELGVQLIEEERVDKLGVDLLDATKLVPEEIVPITPVGRLVLNRNPDSYFAEAEQVAFNPGHIVPGIDFSNDPLLQGRLFSYLDTQISRLGGPNFHELPINRGVCPMHNLQRGGMHRMTIARGRVAYEPNTLGNGSEFRVDGGEQGFQSLEEAIESPKIRRRSPSFDDHFSQATLFWNSQSAAEKEHIIAAFQFELSRVETPAIRQRIVDNLAHVDARLARKVAEPLGIGPPDARSAAGRAGFREPRAKPLLEAAPSLSMETNGTTIATRKVAVLMAAGVELGAFKVIQQALVDAGATVKVVAAHLGFIVSSSGQQVPIDHSFQTMPSVMFDAVLVPGGAASAQALMKDGEAVHFVLEAYKHCKPLCLIGESVEILRSVGVALDDAPVPGGVIIGTNEPTTRVQLGQDLIAAIARHRHWSRAMVEQVPA</sequence>
<evidence type="ECO:0000313" key="14">
    <source>
        <dbReference type="EMBL" id="MBL0427221.1"/>
    </source>
</evidence>
<keyword evidence="10 11" id="KW-0376">Hydrogen peroxide</keyword>
<comment type="function">
    <text evidence="2 11">Decomposes hydrogen peroxide into water and oxygen; serves to protect cells from the toxic effects of hydrogen peroxide.</text>
</comment>
<accession>A0ABS1JSS2</accession>
<evidence type="ECO:0000256" key="3">
    <source>
        <dbReference type="ARBA" id="ARBA00010660"/>
    </source>
</evidence>
<keyword evidence="7 11" id="KW-0479">Metal-binding</keyword>
<evidence type="ECO:0000256" key="9">
    <source>
        <dbReference type="ARBA" id="ARBA00023004"/>
    </source>
</evidence>
<dbReference type="Pfam" id="PF00199">
    <property type="entry name" value="Catalase"/>
    <property type="match status" value="1"/>
</dbReference>
<dbReference type="Proteomes" id="UP000622707">
    <property type="component" value="Unassembled WGS sequence"/>
</dbReference>
<dbReference type="PANTHER" id="PTHR42821">
    <property type="entry name" value="CATALASE"/>
    <property type="match status" value="1"/>
</dbReference>
<dbReference type="PROSITE" id="PS51402">
    <property type="entry name" value="CATALASE_3"/>
    <property type="match status" value="1"/>
</dbReference>
<protein>
    <recommendedName>
        <fullName evidence="4 11">Catalase</fullName>
        <ecNumber evidence="4 11">1.11.1.6</ecNumber>
    </recommendedName>
</protein>
<dbReference type="EC" id="1.11.1.6" evidence="4 11"/>
<dbReference type="Gene3D" id="2.40.180.10">
    <property type="entry name" value="Catalase core domain"/>
    <property type="match status" value="1"/>
</dbReference>
<dbReference type="InterPro" id="IPR041399">
    <property type="entry name" value="Catalase_large_C"/>
</dbReference>
<evidence type="ECO:0000256" key="7">
    <source>
        <dbReference type="ARBA" id="ARBA00022723"/>
    </source>
</evidence>
<dbReference type="PRINTS" id="PR00067">
    <property type="entry name" value="CATALASE"/>
</dbReference>